<dbReference type="AlphaFoldDB" id="A0A2T3A6S6"/>
<keyword evidence="3" id="KW-0804">Transcription</keyword>
<evidence type="ECO:0000259" key="6">
    <source>
        <dbReference type="PROSITE" id="PS50048"/>
    </source>
</evidence>
<gene>
    <name evidence="7" type="ORF">BD289DRAFT_275522</name>
</gene>
<feature type="region of interest" description="Disordered" evidence="5">
    <location>
        <begin position="280"/>
        <end position="306"/>
    </location>
</feature>
<dbReference type="InterPro" id="IPR001138">
    <property type="entry name" value="Zn2Cys6_DnaBD"/>
</dbReference>
<keyword evidence="2" id="KW-0238">DNA-binding</keyword>
<dbReference type="InterPro" id="IPR051127">
    <property type="entry name" value="Fungal_SecMet_Regulators"/>
</dbReference>
<evidence type="ECO:0000256" key="1">
    <source>
        <dbReference type="ARBA" id="ARBA00023015"/>
    </source>
</evidence>
<dbReference type="InterPro" id="IPR036864">
    <property type="entry name" value="Zn2-C6_fun-type_DNA-bd_sf"/>
</dbReference>
<dbReference type="Pfam" id="PF00172">
    <property type="entry name" value="Zn_clus"/>
    <property type="match status" value="1"/>
</dbReference>
<dbReference type="GO" id="GO:0008270">
    <property type="term" value="F:zinc ion binding"/>
    <property type="evidence" value="ECO:0007669"/>
    <property type="project" value="InterPro"/>
</dbReference>
<evidence type="ECO:0000256" key="3">
    <source>
        <dbReference type="ARBA" id="ARBA00023163"/>
    </source>
</evidence>
<evidence type="ECO:0000256" key="2">
    <source>
        <dbReference type="ARBA" id="ARBA00023125"/>
    </source>
</evidence>
<feature type="compositionally biased region" description="Polar residues" evidence="5">
    <location>
        <begin position="485"/>
        <end position="505"/>
    </location>
</feature>
<dbReference type="EMBL" id="KZ678452">
    <property type="protein sequence ID" value="PSR83937.1"/>
    <property type="molecule type" value="Genomic_DNA"/>
</dbReference>
<accession>A0A2T3A6S6</accession>
<evidence type="ECO:0000256" key="4">
    <source>
        <dbReference type="ARBA" id="ARBA00023242"/>
    </source>
</evidence>
<organism evidence="7 8">
    <name type="scientific">Coniella lustricola</name>
    <dbReference type="NCBI Taxonomy" id="2025994"/>
    <lineage>
        <taxon>Eukaryota</taxon>
        <taxon>Fungi</taxon>
        <taxon>Dikarya</taxon>
        <taxon>Ascomycota</taxon>
        <taxon>Pezizomycotina</taxon>
        <taxon>Sordariomycetes</taxon>
        <taxon>Sordariomycetidae</taxon>
        <taxon>Diaporthales</taxon>
        <taxon>Schizoparmaceae</taxon>
        <taxon>Coniella</taxon>
    </lineage>
</organism>
<feature type="region of interest" description="Disordered" evidence="5">
    <location>
        <begin position="400"/>
        <end position="505"/>
    </location>
</feature>
<keyword evidence="8" id="KW-1185">Reference proteome</keyword>
<dbReference type="SMART" id="SM00066">
    <property type="entry name" value="GAL4"/>
    <property type="match status" value="1"/>
</dbReference>
<dbReference type="SUPFAM" id="SSF57701">
    <property type="entry name" value="Zn2/Cys6 DNA-binding domain"/>
    <property type="match status" value="1"/>
</dbReference>
<dbReference type="PROSITE" id="PS50048">
    <property type="entry name" value="ZN2_CY6_FUNGAL_2"/>
    <property type="match status" value="1"/>
</dbReference>
<dbReference type="CDD" id="cd00067">
    <property type="entry name" value="GAL4"/>
    <property type="match status" value="1"/>
</dbReference>
<feature type="compositionally biased region" description="Polar residues" evidence="5">
    <location>
        <begin position="289"/>
        <end position="303"/>
    </location>
</feature>
<evidence type="ECO:0000313" key="8">
    <source>
        <dbReference type="Proteomes" id="UP000241462"/>
    </source>
</evidence>
<dbReference type="PANTHER" id="PTHR47424:SF3">
    <property type="entry name" value="REGULATORY PROTEIN GAL4"/>
    <property type="match status" value="1"/>
</dbReference>
<keyword evidence="4" id="KW-0539">Nucleus</keyword>
<evidence type="ECO:0000313" key="7">
    <source>
        <dbReference type="EMBL" id="PSR83937.1"/>
    </source>
</evidence>
<dbReference type="GO" id="GO:0003677">
    <property type="term" value="F:DNA binding"/>
    <property type="evidence" value="ECO:0007669"/>
    <property type="project" value="UniProtKB-KW"/>
</dbReference>
<dbReference type="OrthoDB" id="5394557at2759"/>
<dbReference type="PROSITE" id="PS00463">
    <property type="entry name" value="ZN2_CY6_FUNGAL_1"/>
    <property type="match status" value="1"/>
</dbReference>
<name>A0A2T3A6S6_9PEZI</name>
<feature type="domain" description="Zn(2)-C6 fungal-type" evidence="6">
    <location>
        <begin position="69"/>
        <end position="103"/>
    </location>
</feature>
<evidence type="ECO:0000256" key="5">
    <source>
        <dbReference type="SAM" id="MobiDB-lite"/>
    </source>
</evidence>
<dbReference type="STRING" id="2025994.A0A2T3A6S6"/>
<reference evidence="7 8" key="1">
    <citation type="journal article" date="2018" name="Mycol. Prog.">
        <title>Coniella lustricola, a new species from submerged detritus.</title>
        <authorList>
            <person name="Raudabaugh D.B."/>
            <person name="Iturriaga T."/>
            <person name="Carver A."/>
            <person name="Mondo S."/>
            <person name="Pangilinan J."/>
            <person name="Lipzen A."/>
            <person name="He G."/>
            <person name="Amirebrahimi M."/>
            <person name="Grigoriev I.V."/>
            <person name="Miller A.N."/>
        </authorList>
    </citation>
    <scope>NUCLEOTIDE SEQUENCE [LARGE SCALE GENOMIC DNA]</scope>
    <source>
        <strain evidence="7 8">B22-T-1</strain>
    </source>
</reference>
<proteinExistence type="predicted"/>
<protein>
    <recommendedName>
        <fullName evidence="6">Zn(2)-C6 fungal-type domain-containing protein</fullName>
    </recommendedName>
</protein>
<dbReference type="Gene3D" id="4.10.240.10">
    <property type="entry name" value="Zn(2)-C6 fungal-type DNA-binding domain"/>
    <property type="match status" value="1"/>
</dbReference>
<dbReference type="InParanoid" id="A0A2T3A6S6"/>
<dbReference type="GO" id="GO:0000981">
    <property type="term" value="F:DNA-binding transcription factor activity, RNA polymerase II-specific"/>
    <property type="evidence" value="ECO:0007669"/>
    <property type="project" value="InterPro"/>
</dbReference>
<keyword evidence="1" id="KW-0805">Transcription regulation</keyword>
<sequence length="550" mass="57593">MVTRTSCYPSSSMQSVDRMRYQNSRACAPYNGSYTERRCQLASHESRPFNMAESQTDESTTPRKRIAVACGRCRKRKIRCSGDPGGGQPCVNCKNAGAEQCLFLRVQSQEAPLRDDNRFDYNMDISRALVQRGTVAQMATPVAQYSQDTHMLGPGGLASSYRGSAYSGIGTKGYYQMGSEWPETYGSEDASVDYGLGYSQYQVLNSDPVHMISHYGHWSAARQQKGSSGQGSNVYLETDSAYAYGAGHSTASLAHRPASSMPTDSSAYSFSSIAASLPPTGSERLLPTPVSQTTPATSGTSSRVDGLPSAYNITKASHGLTVSGGTLGQASPVTSLSDVTAAVAVVGYAGSVYDYTATTRRSPPHQVGAAADAYAAAASDPNGVIFGDSDRNAATQGSAIDISGYGYGGASPTETSSLRRTSSASGLTSRSAVESSSGSTGYCGTDSTASTSTHNAGPYRHSSSSSHGTHQSHFHYQHQQHPSQLDQTISSHAPSRLSGHQVSQHSQAGMASVAYGEMSAGSSIAANCLGAVGSTSAVPDSHRISTASRR</sequence>
<dbReference type="Proteomes" id="UP000241462">
    <property type="component" value="Unassembled WGS sequence"/>
</dbReference>
<feature type="compositionally biased region" description="Polar residues" evidence="5">
    <location>
        <begin position="412"/>
        <end position="455"/>
    </location>
</feature>
<dbReference type="PANTHER" id="PTHR47424">
    <property type="entry name" value="REGULATORY PROTEIN GAL4"/>
    <property type="match status" value="1"/>
</dbReference>